<dbReference type="EMBL" id="BPLR01002697">
    <property type="protein sequence ID" value="GIX76840.1"/>
    <property type="molecule type" value="Genomic_DNA"/>
</dbReference>
<organism evidence="1 2">
    <name type="scientific">Caerostris extrusa</name>
    <name type="common">Bark spider</name>
    <name type="synonym">Caerostris bankana</name>
    <dbReference type="NCBI Taxonomy" id="172846"/>
    <lineage>
        <taxon>Eukaryota</taxon>
        <taxon>Metazoa</taxon>
        <taxon>Ecdysozoa</taxon>
        <taxon>Arthropoda</taxon>
        <taxon>Chelicerata</taxon>
        <taxon>Arachnida</taxon>
        <taxon>Araneae</taxon>
        <taxon>Araneomorphae</taxon>
        <taxon>Entelegynae</taxon>
        <taxon>Araneoidea</taxon>
        <taxon>Araneidae</taxon>
        <taxon>Caerostris</taxon>
    </lineage>
</organism>
<dbReference type="Proteomes" id="UP001054945">
    <property type="component" value="Unassembled WGS sequence"/>
</dbReference>
<protein>
    <submittedName>
        <fullName evidence="1">Uncharacterized protein</fullName>
    </submittedName>
</protein>
<name>A0AAV4MWH3_CAEEX</name>
<comment type="caution">
    <text evidence="1">The sequence shown here is derived from an EMBL/GenBank/DDBJ whole genome shotgun (WGS) entry which is preliminary data.</text>
</comment>
<keyword evidence="2" id="KW-1185">Reference proteome</keyword>
<proteinExistence type="predicted"/>
<gene>
    <name evidence="1" type="ORF">CEXT_173471</name>
</gene>
<sequence length="151" mass="17296">MEDDIPFIVDRTYKRSTVQNDSKSALSGIHSQIRRNPLYMDRSLLSLFLLQLRRSWSNKGTPTATDLDDRKKKRYHFLKKNDQILNNGKTDMALADGHVQNTEILTTTVDIGAEGKIIPTKLIVLKTAKGNRSLLEADFLSAQQESFWIFR</sequence>
<evidence type="ECO:0000313" key="2">
    <source>
        <dbReference type="Proteomes" id="UP001054945"/>
    </source>
</evidence>
<accession>A0AAV4MWH3</accession>
<reference evidence="1 2" key="1">
    <citation type="submission" date="2021-06" db="EMBL/GenBank/DDBJ databases">
        <title>Caerostris extrusa draft genome.</title>
        <authorList>
            <person name="Kono N."/>
            <person name="Arakawa K."/>
        </authorList>
    </citation>
    <scope>NUCLEOTIDE SEQUENCE [LARGE SCALE GENOMIC DNA]</scope>
</reference>
<dbReference type="AlphaFoldDB" id="A0AAV4MWH3"/>
<evidence type="ECO:0000313" key="1">
    <source>
        <dbReference type="EMBL" id="GIX76840.1"/>
    </source>
</evidence>